<name>A0A6B0UDT9_IXORI</name>
<reference evidence="1" key="1">
    <citation type="submission" date="2019-12" db="EMBL/GenBank/DDBJ databases">
        <title>An insight into the sialome of adult female Ixodes ricinus ticks feeding for 6 days.</title>
        <authorList>
            <person name="Perner J."/>
            <person name="Ribeiro J.M.C."/>
        </authorList>
    </citation>
    <scope>NUCLEOTIDE SEQUENCE</scope>
    <source>
        <strain evidence="1">Semi-engorged</strain>
        <tissue evidence="1">Salivary glands</tissue>
    </source>
</reference>
<accession>A0A6B0UDT9</accession>
<organism evidence="1">
    <name type="scientific">Ixodes ricinus</name>
    <name type="common">Common tick</name>
    <name type="synonym">Acarus ricinus</name>
    <dbReference type="NCBI Taxonomy" id="34613"/>
    <lineage>
        <taxon>Eukaryota</taxon>
        <taxon>Metazoa</taxon>
        <taxon>Ecdysozoa</taxon>
        <taxon>Arthropoda</taxon>
        <taxon>Chelicerata</taxon>
        <taxon>Arachnida</taxon>
        <taxon>Acari</taxon>
        <taxon>Parasitiformes</taxon>
        <taxon>Ixodida</taxon>
        <taxon>Ixodoidea</taxon>
        <taxon>Ixodidae</taxon>
        <taxon>Ixodinae</taxon>
        <taxon>Ixodes</taxon>
    </lineage>
</organism>
<protein>
    <submittedName>
        <fullName evidence="1">Putative secreted protein</fullName>
    </submittedName>
</protein>
<evidence type="ECO:0000313" key="1">
    <source>
        <dbReference type="EMBL" id="MXU86496.1"/>
    </source>
</evidence>
<dbReference type="AlphaFoldDB" id="A0A6B0UDT9"/>
<sequence length="91" mass="10298">MRGWGGGAKTYWRRQWRLGFCQAILQVLKAVHVCAFHADQRQHIKKKKMAVLCTRGDGICTGSRDSFSSAFPRENTLAACLRTGTMQDRQP</sequence>
<proteinExistence type="predicted"/>
<dbReference type="EMBL" id="GIFC01004413">
    <property type="protein sequence ID" value="MXU86496.1"/>
    <property type="molecule type" value="Transcribed_RNA"/>
</dbReference>